<keyword evidence="4" id="KW-0233">DNA recombination</keyword>
<accession>A0ABQ2RPN6</accession>
<evidence type="ECO:0000313" key="9">
    <source>
        <dbReference type="Proteomes" id="UP000634308"/>
    </source>
</evidence>
<evidence type="ECO:0000256" key="4">
    <source>
        <dbReference type="ARBA" id="ARBA00023172"/>
    </source>
</evidence>
<dbReference type="Gene3D" id="1.10.150.130">
    <property type="match status" value="1"/>
</dbReference>
<dbReference type="InterPro" id="IPR010998">
    <property type="entry name" value="Integrase_recombinase_N"/>
</dbReference>
<comment type="similarity">
    <text evidence="1">Belongs to the 'phage' integrase family.</text>
</comment>
<dbReference type="InterPro" id="IPR013762">
    <property type="entry name" value="Integrase-like_cat_sf"/>
</dbReference>
<keyword evidence="9" id="KW-1185">Reference proteome</keyword>
<dbReference type="PANTHER" id="PTHR30349:SF64">
    <property type="entry name" value="PROPHAGE INTEGRASE INTD-RELATED"/>
    <property type="match status" value="1"/>
</dbReference>
<evidence type="ECO:0000259" key="7">
    <source>
        <dbReference type="PROSITE" id="PS51900"/>
    </source>
</evidence>
<dbReference type="InterPro" id="IPR044068">
    <property type="entry name" value="CB"/>
</dbReference>
<dbReference type="CDD" id="cd01189">
    <property type="entry name" value="INT_ICEBs1_C_like"/>
    <property type="match status" value="1"/>
</dbReference>
<organism evidence="8 9">
    <name type="scientific">Deinococcus seoulensis</name>
    <dbReference type="NCBI Taxonomy" id="1837379"/>
    <lineage>
        <taxon>Bacteria</taxon>
        <taxon>Thermotogati</taxon>
        <taxon>Deinococcota</taxon>
        <taxon>Deinococci</taxon>
        <taxon>Deinococcales</taxon>
        <taxon>Deinococcaceae</taxon>
        <taxon>Deinococcus</taxon>
    </lineage>
</organism>
<protein>
    <submittedName>
        <fullName evidence="8">Site-specific integrase</fullName>
    </submittedName>
</protein>
<comment type="caution">
    <text evidence="8">The sequence shown here is derived from an EMBL/GenBank/DDBJ whole genome shotgun (WGS) entry which is preliminary data.</text>
</comment>
<dbReference type="Proteomes" id="UP000634308">
    <property type="component" value="Unassembled WGS sequence"/>
</dbReference>
<evidence type="ECO:0000259" key="6">
    <source>
        <dbReference type="PROSITE" id="PS51898"/>
    </source>
</evidence>
<dbReference type="Pfam" id="PF00589">
    <property type="entry name" value="Phage_integrase"/>
    <property type="match status" value="1"/>
</dbReference>
<keyword evidence="3 5" id="KW-0238">DNA-binding</keyword>
<evidence type="ECO:0000256" key="2">
    <source>
        <dbReference type="ARBA" id="ARBA00022908"/>
    </source>
</evidence>
<sequence>MTVTRPTKRTGGKRVNGEGTIYYREDKNLWCAIITVSRHPGTGRLTRRTVYGKTQKDVHAKLQSLKKAQAEGTLRAPDRTTLKDWSAEYLQNAKGRLKAGTYQSYELNIRLYVLPHLGNIRLEKLTARDVTHMINALAEQKGVRTSQYARMLVSLMLNYAVALDVIPRNVAKNTKPPKAERKEMLFWEPPEIRTFLQHVKGHRLESLLHLALSTGMRKAELLGLRWSDLNGDTLSIRQTVVRIAYTPTIQTPKTDAGTRDIILDPTTLTHLQARRADWETERDLAAQTGTPWPDHDLIYPDRNGQPLMPWRIDHHWRALRDSCPVTPIRFHDLRHTYATLAIASGMDVRMLAERLGHADASITLKVYSHVLTSQRRRAAISLDTLLTTAERDATT</sequence>
<gene>
    <name evidence="8" type="ORF">GCM10008959_03500</name>
</gene>
<evidence type="ECO:0000256" key="3">
    <source>
        <dbReference type="ARBA" id="ARBA00023125"/>
    </source>
</evidence>
<dbReference type="SUPFAM" id="SSF56349">
    <property type="entry name" value="DNA breaking-rejoining enzymes"/>
    <property type="match status" value="1"/>
</dbReference>
<keyword evidence="2" id="KW-0229">DNA integration</keyword>
<dbReference type="PANTHER" id="PTHR30349">
    <property type="entry name" value="PHAGE INTEGRASE-RELATED"/>
    <property type="match status" value="1"/>
</dbReference>
<evidence type="ECO:0000256" key="5">
    <source>
        <dbReference type="PROSITE-ProRule" id="PRU01248"/>
    </source>
</evidence>
<dbReference type="PROSITE" id="PS51900">
    <property type="entry name" value="CB"/>
    <property type="match status" value="1"/>
</dbReference>
<reference evidence="9" key="1">
    <citation type="journal article" date="2019" name="Int. J. Syst. Evol. Microbiol.">
        <title>The Global Catalogue of Microorganisms (GCM) 10K type strain sequencing project: providing services to taxonomists for standard genome sequencing and annotation.</title>
        <authorList>
            <consortium name="The Broad Institute Genomics Platform"/>
            <consortium name="The Broad Institute Genome Sequencing Center for Infectious Disease"/>
            <person name="Wu L."/>
            <person name="Ma J."/>
        </authorList>
    </citation>
    <scope>NUCLEOTIDE SEQUENCE [LARGE SCALE GENOMIC DNA]</scope>
    <source>
        <strain evidence="9">JCM 31404</strain>
    </source>
</reference>
<feature type="domain" description="Tyr recombinase" evidence="6">
    <location>
        <begin position="182"/>
        <end position="381"/>
    </location>
</feature>
<dbReference type="InterPro" id="IPR011010">
    <property type="entry name" value="DNA_brk_join_enz"/>
</dbReference>
<dbReference type="InterPro" id="IPR050090">
    <property type="entry name" value="Tyrosine_recombinase_XerCD"/>
</dbReference>
<dbReference type="Pfam" id="PF14659">
    <property type="entry name" value="Phage_int_SAM_3"/>
    <property type="match status" value="1"/>
</dbReference>
<evidence type="ECO:0000313" key="8">
    <source>
        <dbReference type="EMBL" id="GGR45599.1"/>
    </source>
</evidence>
<proteinExistence type="inferred from homology"/>
<dbReference type="Gene3D" id="1.10.443.10">
    <property type="entry name" value="Intergrase catalytic core"/>
    <property type="match status" value="1"/>
</dbReference>
<dbReference type="InterPro" id="IPR004107">
    <property type="entry name" value="Integrase_SAM-like_N"/>
</dbReference>
<feature type="domain" description="Core-binding (CB)" evidence="7">
    <location>
        <begin position="80"/>
        <end position="161"/>
    </location>
</feature>
<evidence type="ECO:0000256" key="1">
    <source>
        <dbReference type="ARBA" id="ARBA00008857"/>
    </source>
</evidence>
<dbReference type="PROSITE" id="PS51898">
    <property type="entry name" value="TYR_RECOMBINASE"/>
    <property type="match status" value="1"/>
</dbReference>
<name>A0ABQ2RPN6_9DEIO</name>
<dbReference type="RefSeq" id="WP_189063232.1">
    <property type="nucleotide sequence ID" value="NZ_BMQM01000001.1"/>
</dbReference>
<dbReference type="InterPro" id="IPR002104">
    <property type="entry name" value="Integrase_catalytic"/>
</dbReference>
<dbReference type="EMBL" id="BMQM01000001">
    <property type="protein sequence ID" value="GGR45599.1"/>
    <property type="molecule type" value="Genomic_DNA"/>
</dbReference>